<keyword evidence="2" id="KW-1185">Reference proteome</keyword>
<sequence length="106" mass="12460">MSHLMRNGAVVEPDEVLKMRKSTDKLADDLRKTSKELINSTEQLNNNGFQDANFDRLYQVITENKKHLEELDKVMLDFSKYLKFIEENIRELIEGDPFKKSNITVR</sequence>
<accession>A0A0B7IDC4</accession>
<protein>
    <submittedName>
        <fullName evidence="1">Uncharacterized protein</fullName>
    </submittedName>
</protein>
<proteinExistence type="predicted"/>
<dbReference type="EMBL" id="CDOI01000164">
    <property type="protein sequence ID" value="CEN48002.1"/>
    <property type="molecule type" value="Genomic_DNA"/>
</dbReference>
<dbReference type="Proteomes" id="UP000045051">
    <property type="component" value="Unassembled WGS sequence"/>
</dbReference>
<organism evidence="1 2">
    <name type="scientific">Capnocytophaga canis</name>
    <dbReference type="NCBI Taxonomy" id="1848903"/>
    <lineage>
        <taxon>Bacteria</taxon>
        <taxon>Pseudomonadati</taxon>
        <taxon>Bacteroidota</taxon>
        <taxon>Flavobacteriia</taxon>
        <taxon>Flavobacteriales</taxon>
        <taxon>Flavobacteriaceae</taxon>
        <taxon>Capnocytophaga</taxon>
    </lineage>
</organism>
<dbReference type="RefSeq" id="WP_126321268.1">
    <property type="nucleotide sequence ID" value="NZ_CDOH01000136.1"/>
</dbReference>
<name>A0A0B7IDC4_9FLAO</name>
<dbReference type="AlphaFoldDB" id="A0A0B7IDC4"/>
<gene>
    <name evidence="1" type="ORF">CCAND38_510011</name>
</gene>
<reference evidence="1 2" key="1">
    <citation type="submission" date="2015-01" db="EMBL/GenBank/DDBJ databases">
        <authorList>
            <person name="MANFREDI Pablo"/>
        </authorList>
    </citation>
    <scope>NUCLEOTIDE SEQUENCE [LARGE SCALE GENOMIC DNA]</scope>
    <source>
        <strain evidence="1 2">CcD38</strain>
    </source>
</reference>
<evidence type="ECO:0000313" key="1">
    <source>
        <dbReference type="EMBL" id="CEN48002.1"/>
    </source>
</evidence>
<evidence type="ECO:0000313" key="2">
    <source>
        <dbReference type="Proteomes" id="UP000045051"/>
    </source>
</evidence>